<comment type="caution">
    <text evidence="12">The sequence shown here is derived from an EMBL/GenBank/DDBJ whole genome shotgun (WGS) entry which is preliminary data.</text>
</comment>
<comment type="subcellular location">
    <subcellularLocation>
        <location evidence="8">Cytoplasm</location>
    </subcellularLocation>
</comment>
<evidence type="ECO:0000313" key="13">
    <source>
        <dbReference type="Proteomes" id="UP000675554"/>
    </source>
</evidence>
<dbReference type="HAMAP" id="MF_00772">
    <property type="entry name" value="OGT"/>
    <property type="match status" value="1"/>
</dbReference>
<dbReference type="GO" id="GO:0005737">
    <property type="term" value="C:cytoplasm"/>
    <property type="evidence" value="ECO:0007669"/>
    <property type="project" value="UniProtKB-SubCell"/>
</dbReference>
<evidence type="ECO:0000256" key="8">
    <source>
        <dbReference type="HAMAP-Rule" id="MF_00772"/>
    </source>
</evidence>
<comment type="catalytic activity">
    <reaction evidence="1 8">
        <text>a 4-O-methyl-thymidine in DNA + L-cysteinyl-[protein] = a thymidine in DNA + S-methyl-L-cysteinyl-[protein]</text>
        <dbReference type="Rhea" id="RHEA:53428"/>
        <dbReference type="Rhea" id="RHEA-COMP:10131"/>
        <dbReference type="Rhea" id="RHEA-COMP:10132"/>
        <dbReference type="Rhea" id="RHEA-COMP:13555"/>
        <dbReference type="Rhea" id="RHEA-COMP:13556"/>
        <dbReference type="ChEBI" id="CHEBI:29950"/>
        <dbReference type="ChEBI" id="CHEBI:82612"/>
        <dbReference type="ChEBI" id="CHEBI:137386"/>
        <dbReference type="ChEBI" id="CHEBI:137387"/>
        <dbReference type="EC" id="2.1.1.63"/>
    </reaction>
</comment>
<comment type="similarity">
    <text evidence="2 8">Belongs to the MGMT family.</text>
</comment>
<keyword evidence="8" id="KW-0963">Cytoplasm</keyword>
<dbReference type="CDD" id="cd06445">
    <property type="entry name" value="ATase"/>
    <property type="match status" value="1"/>
</dbReference>
<dbReference type="FunFam" id="1.10.10.10:FF:000214">
    <property type="entry name" value="Methylated-DNA--protein-cysteine methyltransferase"/>
    <property type="match status" value="1"/>
</dbReference>
<evidence type="ECO:0000256" key="6">
    <source>
        <dbReference type="ARBA" id="ARBA00023204"/>
    </source>
</evidence>
<dbReference type="InterPro" id="IPR008332">
    <property type="entry name" value="MethylG_MeTrfase_N"/>
</dbReference>
<comment type="catalytic activity">
    <reaction evidence="7 8">
        <text>a 6-O-methyl-2'-deoxyguanosine in DNA + L-cysteinyl-[protein] = S-methyl-L-cysteinyl-[protein] + a 2'-deoxyguanosine in DNA</text>
        <dbReference type="Rhea" id="RHEA:24000"/>
        <dbReference type="Rhea" id="RHEA-COMP:10131"/>
        <dbReference type="Rhea" id="RHEA-COMP:10132"/>
        <dbReference type="Rhea" id="RHEA-COMP:11367"/>
        <dbReference type="Rhea" id="RHEA-COMP:11368"/>
        <dbReference type="ChEBI" id="CHEBI:29950"/>
        <dbReference type="ChEBI" id="CHEBI:82612"/>
        <dbReference type="ChEBI" id="CHEBI:85445"/>
        <dbReference type="ChEBI" id="CHEBI:85448"/>
        <dbReference type="EC" id="2.1.1.63"/>
    </reaction>
</comment>
<dbReference type="PANTHER" id="PTHR46460">
    <property type="entry name" value="METHYLATED-DNA--PROTEIN-CYSTEINE METHYLTRANSFERASE"/>
    <property type="match status" value="1"/>
</dbReference>
<organism evidence="12 13">
    <name type="scientific">Streptomyces daliensis</name>
    <dbReference type="NCBI Taxonomy" id="299421"/>
    <lineage>
        <taxon>Bacteria</taxon>
        <taxon>Bacillati</taxon>
        <taxon>Actinomycetota</taxon>
        <taxon>Actinomycetes</taxon>
        <taxon>Kitasatosporales</taxon>
        <taxon>Streptomycetaceae</taxon>
        <taxon>Streptomyces</taxon>
    </lineage>
</organism>
<dbReference type="InterPro" id="IPR036217">
    <property type="entry name" value="MethylDNA_cys_MeTrfase_DNAb"/>
</dbReference>
<evidence type="ECO:0000259" key="10">
    <source>
        <dbReference type="Pfam" id="PF01035"/>
    </source>
</evidence>
<evidence type="ECO:0000259" key="11">
    <source>
        <dbReference type="Pfam" id="PF02870"/>
    </source>
</evidence>
<dbReference type="EMBL" id="JAGSMN010000545">
    <property type="protein sequence ID" value="MBR7675876.1"/>
    <property type="molecule type" value="Genomic_DNA"/>
</dbReference>
<comment type="function">
    <text evidence="8">Involved in the cellular defense against the biological effects of O6-methylguanine (O6-MeG) and O4-methylthymine (O4-MeT) in DNA. Repairs the methylated nucleobase in DNA by stoichiometrically transferring the methyl group to a cysteine residue in the enzyme. This is a suicide reaction: the enzyme is irreversibly inactivated.</text>
</comment>
<feature type="active site" description="Nucleophile; methyl group acceptor" evidence="8">
    <location>
        <position position="173"/>
    </location>
</feature>
<feature type="region of interest" description="Disordered" evidence="9">
    <location>
        <begin position="62"/>
        <end position="83"/>
    </location>
</feature>
<feature type="domain" description="Methylated-DNA-[protein]-cysteine S-methyltransferase DNA binding" evidence="10">
    <location>
        <begin position="122"/>
        <end position="201"/>
    </location>
</feature>
<dbReference type="SUPFAM" id="SSF46767">
    <property type="entry name" value="Methylated DNA-protein cysteine methyltransferase, C-terminal domain"/>
    <property type="match status" value="1"/>
</dbReference>
<reference evidence="12" key="1">
    <citation type="submission" date="2021-04" db="EMBL/GenBank/DDBJ databases">
        <title>Sequencing of actinobacteria type strains.</title>
        <authorList>
            <person name="Nguyen G.-S."/>
            <person name="Wentzel A."/>
        </authorList>
    </citation>
    <scope>NUCLEOTIDE SEQUENCE</scope>
    <source>
        <strain evidence="12">DSM 42095</strain>
    </source>
</reference>
<evidence type="ECO:0000256" key="4">
    <source>
        <dbReference type="ARBA" id="ARBA00022679"/>
    </source>
</evidence>
<dbReference type="Pfam" id="PF01035">
    <property type="entry name" value="DNA_binding_1"/>
    <property type="match status" value="1"/>
</dbReference>
<keyword evidence="3 8" id="KW-0489">Methyltransferase</keyword>
<keyword evidence="13" id="KW-1185">Reference proteome</keyword>
<evidence type="ECO:0000256" key="2">
    <source>
        <dbReference type="ARBA" id="ARBA00008711"/>
    </source>
</evidence>
<keyword evidence="6 8" id="KW-0234">DNA repair</keyword>
<dbReference type="InterPro" id="IPR036388">
    <property type="entry name" value="WH-like_DNA-bd_sf"/>
</dbReference>
<name>A0A8T4IU83_9ACTN</name>
<dbReference type="NCBIfam" id="TIGR00589">
    <property type="entry name" value="ogt"/>
    <property type="match status" value="1"/>
</dbReference>
<dbReference type="Gene3D" id="3.30.160.70">
    <property type="entry name" value="Methylated DNA-protein cysteine methyltransferase domain"/>
    <property type="match status" value="1"/>
</dbReference>
<evidence type="ECO:0000256" key="3">
    <source>
        <dbReference type="ARBA" id="ARBA00022603"/>
    </source>
</evidence>
<evidence type="ECO:0000256" key="7">
    <source>
        <dbReference type="ARBA" id="ARBA00049348"/>
    </source>
</evidence>
<dbReference type="GO" id="GO:0032259">
    <property type="term" value="P:methylation"/>
    <property type="evidence" value="ECO:0007669"/>
    <property type="project" value="UniProtKB-KW"/>
</dbReference>
<dbReference type="PANTHER" id="PTHR46460:SF1">
    <property type="entry name" value="METHYLATED-DNA--PROTEIN-CYSTEINE METHYLTRANSFERASE"/>
    <property type="match status" value="1"/>
</dbReference>
<protein>
    <recommendedName>
        <fullName evidence="8">Methylated-DNA--protein-cysteine methyltransferase</fullName>
        <ecNumber evidence="8">2.1.1.63</ecNumber>
    </recommendedName>
    <alternativeName>
        <fullName evidence="8">6-O-methylguanine-DNA methyltransferase</fullName>
        <shortName evidence="8">MGMT</shortName>
    </alternativeName>
    <alternativeName>
        <fullName evidence="8">O-6-methylguanine-DNA-alkyltransferase</fullName>
    </alternativeName>
</protein>
<evidence type="ECO:0000313" key="12">
    <source>
        <dbReference type="EMBL" id="MBR7675876.1"/>
    </source>
</evidence>
<evidence type="ECO:0000256" key="1">
    <source>
        <dbReference type="ARBA" id="ARBA00001286"/>
    </source>
</evidence>
<dbReference type="InterPro" id="IPR023546">
    <property type="entry name" value="MGMT"/>
</dbReference>
<proteinExistence type="inferred from homology"/>
<comment type="miscellaneous">
    <text evidence="8">This enzyme catalyzes only one turnover and therefore is not strictly catalytic. According to one definition, an enzyme is a biocatalyst that acts repeatedly and over many reaction cycles.</text>
</comment>
<dbReference type="EC" id="2.1.1.63" evidence="8"/>
<dbReference type="Proteomes" id="UP000675554">
    <property type="component" value="Unassembled WGS sequence"/>
</dbReference>
<dbReference type="Pfam" id="PF02870">
    <property type="entry name" value="Methyltransf_1N"/>
    <property type="match status" value="1"/>
</dbReference>
<dbReference type="SUPFAM" id="SSF53155">
    <property type="entry name" value="Methylated DNA-protein cysteine methyltransferase domain"/>
    <property type="match status" value="1"/>
</dbReference>
<accession>A0A8T4IU83</accession>
<dbReference type="Gene3D" id="1.10.10.10">
    <property type="entry name" value="Winged helix-like DNA-binding domain superfamily/Winged helix DNA-binding domain"/>
    <property type="match status" value="1"/>
</dbReference>
<evidence type="ECO:0000256" key="5">
    <source>
        <dbReference type="ARBA" id="ARBA00022763"/>
    </source>
</evidence>
<gene>
    <name evidence="12" type="ORF">KDA82_23240</name>
</gene>
<sequence length="208" mass="21337">MTETTASTARSCAWAVRDTPLGPLLLAATGEGLVNVVFHADAPTADKALTRLAGRLRCEPRPWSGAVPGGPVPAGAEGPGPEEIRDPADAVLGEAVSQLDAYFRGELRAFTVDLDWSLSGGFHARVLHALHESVPFGATVGYQDLADRVGEPGAARAVGAAMGSNPLPVVVACHRVVESGGGIGGFGGGLETKRTLLALEGLLPEPLF</sequence>
<dbReference type="GO" id="GO:0006307">
    <property type="term" value="P:DNA alkylation repair"/>
    <property type="evidence" value="ECO:0007669"/>
    <property type="project" value="UniProtKB-UniRule"/>
</dbReference>
<keyword evidence="5 8" id="KW-0227">DNA damage</keyword>
<dbReference type="InterPro" id="IPR036631">
    <property type="entry name" value="MGMT_N_sf"/>
</dbReference>
<dbReference type="AlphaFoldDB" id="A0A8T4IU83"/>
<dbReference type="InterPro" id="IPR014048">
    <property type="entry name" value="MethylDNA_cys_MeTrfase_DNA-bd"/>
</dbReference>
<dbReference type="GO" id="GO:0003908">
    <property type="term" value="F:methylated-DNA-[protein]-cysteine S-methyltransferase activity"/>
    <property type="evidence" value="ECO:0007669"/>
    <property type="project" value="UniProtKB-UniRule"/>
</dbReference>
<feature type="domain" description="Methylguanine DNA methyltransferase ribonuclease-like" evidence="11">
    <location>
        <begin position="14"/>
        <end position="115"/>
    </location>
</feature>
<keyword evidence="4 8" id="KW-0808">Transferase</keyword>
<evidence type="ECO:0000256" key="9">
    <source>
        <dbReference type="SAM" id="MobiDB-lite"/>
    </source>
</evidence>